<keyword evidence="2" id="KW-1185">Reference proteome</keyword>
<reference evidence="1" key="1">
    <citation type="journal article" date="2021" name="New Phytol.">
        <title>Evolutionary innovations through gain and loss of genes in the ectomycorrhizal Boletales.</title>
        <authorList>
            <person name="Wu G."/>
            <person name="Miyauchi S."/>
            <person name="Morin E."/>
            <person name="Kuo A."/>
            <person name="Drula E."/>
            <person name="Varga T."/>
            <person name="Kohler A."/>
            <person name="Feng B."/>
            <person name="Cao Y."/>
            <person name="Lipzen A."/>
            <person name="Daum C."/>
            <person name="Hundley H."/>
            <person name="Pangilinan J."/>
            <person name="Johnson J."/>
            <person name="Barry K."/>
            <person name="LaButti K."/>
            <person name="Ng V."/>
            <person name="Ahrendt S."/>
            <person name="Min B."/>
            <person name="Choi I.G."/>
            <person name="Park H."/>
            <person name="Plett J.M."/>
            <person name="Magnuson J."/>
            <person name="Spatafora J.W."/>
            <person name="Nagy L.G."/>
            <person name="Henrissat B."/>
            <person name="Grigoriev I.V."/>
            <person name="Yang Z.L."/>
            <person name="Xu J."/>
            <person name="Martin F.M."/>
        </authorList>
    </citation>
    <scope>NUCLEOTIDE SEQUENCE</scope>
    <source>
        <strain evidence="1">ATCC 28755</strain>
    </source>
</reference>
<protein>
    <submittedName>
        <fullName evidence="1">Saccharopine dehydrogenase-domain-containing protein</fullName>
    </submittedName>
</protein>
<dbReference type="EMBL" id="MU267644">
    <property type="protein sequence ID" value="KAH7912758.1"/>
    <property type="molecule type" value="Genomic_DNA"/>
</dbReference>
<sequence length="437" mass="47318">MVDVLVLGTGITGRLVVQYLNSHRQKASFTFGLAGRSQSKLSGLISEFSLNNVPVFTVDVTNAAEVESVIQHAQVIINTVGPYWLWGNNVISACVRHGKHYVDLTGEPHWVKDIIATFDYVATQTGSIIVPCCGNISIPADVLVFVANKTLKAFAGSSATIDRSVSAWSLIGLGLSGGTAASMLAGFEEVPRHKLVASSPDFCLSPVQGVPNLRPRLVYTLPFSSPPVRGSCSAMTLNRQVVFRTWGLHELTSQLNARDSETAETSKALTYGPNFKYEEFMVFPSFFQALMHTVLINIGTITLSICSWARKLARRLLPKAGDGPSDEYLEKGAVQITNVTTSTDPQSRPTVIRTTFDGRGEPAYLLSSIMVAESALCIILNGRELPPVAKSGGVLTPMSAFGDVLVERLKACGRIEIRSEILLDADRKNADNTKKTR</sequence>
<dbReference type="Proteomes" id="UP000790377">
    <property type="component" value="Unassembled WGS sequence"/>
</dbReference>
<name>A0ACB8AHU6_9AGAM</name>
<accession>A0ACB8AHU6</accession>
<evidence type="ECO:0000313" key="1">
    <source>
        <dbReference type="EMBL" id="KAH7912758.1"/>
    </source>
</evidence>
<evidence type="ECO:0000313" key="2">
    <source>
        <dbReference type="Proteomes" id="UP000790377"/>
    </source>
</evidence>
<proteinExistence type="predicted"/>
<comment type="caution">
    <text evidence="1">The sequence shown here is derived from an EMBL/GenBank/DDBJ whole genome shotgun (WGS) entry which is preliminary data.</text>
</comment>
<organism evidence="1 2">
    <name type="scientific">Hygrophoropsis aurantiaca</name>
    <dbReference type="NCBI Taxonomy" id="72124"/>
    <lineage>
        <taxon>Eukaryota</taxon>
        <taxon>Fungi</taxon>
        <taxon>Dikarya</taxon>
        <taxon>Basidiomycota</taxon>
        <taxon>Agaricomycotina</taxon>
        <taxon>Agaricomycetes</taxon>
        <taxon>Agaricomycetidae</taxon>
        <taxon>Boletales</taxon>
        <taxon>Coniophorineae</taxon>
        <taxon>Hygrophoropsidaceae</taxon>
        <taxon>Hygrophoropsis</taxon>
    </lineage>
</organism>
<gene>
    <name evidence="1" type="ORF">BJ138DRAFT_737686</name>
</gene>